<dbReference type="AlphaFoldDB" id="A0A2T4U2N7"/>
<comment type="cofactor">
    <cofactor evidence="1 4">
        <name>Zn(2+)</name>
        <dbReference type="ChEBI" id="CHEBI:29105"/>
    </cofactor>
    <text evidence="1 4">Binds 2 Zn(2+) ions per subunit.</text>
</comment>
<evidence type="ECO:0000256" key="3">
    <source>
        <dbReference type="PIRSR" id="PIRSR001238-2"/>
    </source>
</evidence>
<keyword evidence="8" id="KW-1185">Reference proteome</keyword>
<dbReference type="OrthoDB" id="9775607at2"/>
<dbReference type="GO" id="GO:0008237">
    <property type="term" value="F:metallopeptidase activity"/>
    <property type="evidence" value="ECO:0007669"/>
    <property type="project" value="UniProtKB-KW"/>
</dbReference>
<feature type="binding site" evidence="4">
    <location>
        <position position="226"/>
    </location>
    <ligand>
        <name>Zn(2+)</name>
        <dbReference type="ChEBI" id="CHEBI:29105"/>
        <label>2</label>
        <note>catalytic</note>
    </ligand>
</feature>
<dbReference type="GO" id="GO:0008798">
    <property type="term" value="F:beta-aspartyl-peptidase activity"/>
    <property type="evidence" value="ECO:0007669"/>
    <property type="project" value="InterPro"/>
</dbReference>
<feature type="domain" description="Amidohydrolase-related" evidence="5">
    <location>
        <begin position="263"/>
        <end position="366"/>
    </location>
</feature>
<dbReference type="NCBIfam" id="TIGR01975">
    <property type="entry name" value="isoAsp_dipep"/>
    <property type="match status" value="1"/>
</dbReference>
<feature type="binding site" evidence="4">
    <location>
        <position position="287"/>
    </location>
    <ligand>
        <name>Zn(2+)</name>
        <dbReference type="ChEBI" id="CHEBI:29105"/>
        <label>1</label>
        <note>catalytic</note>
    </ligand>
</feature>
<reference evidence="7 8" key="1">
    <citation type="submission" date="2018-03" db="EMBL/GenBank/DDBJ databases">
        <title>Alkalicoccus saliphilus sp. nov., isolated from a mineral pool.</title>
        <authorList>
            <person name="Zhao B."/>
        </authorList>
    </citation>
    <scope>NUCLEOTIDE SEQUENCE [LARGE SCALE GENOMIC DNA]</scope>
    <source>
        <strain evidence="7 8">6AG</strain>
    </source>
</reference>
<dbReference type="RefSeq" id="WP_107586122.1">
    <property type="nucleotide sequence ID" value="NZ_PZJJ01000039.1"/>
</dbReference>
<dbReference type="PANTHER" id="PTHR11647:SF1">
    <property type="entry name" value="COLLAPSIN RESPONSE MEDIATOR PROTEIN"/>
    <property type="match status" value="1"/>
</dbReference>
<comment type="caution">
    <text evidence="7">The sequence shown here is derived from an EMBL/GenBank/DDBJ whole genome shotgun (WGS) entry which is preliminary data.</text>
</comment>
<feature type="binding site" evidence="3">
    <location>
        <position position="165"/>
    </location>
    <ligand>
        <name>substrate</name>
    </ligand>
</feature>
<dbReference type="GO" id="GO:0016810">
    <property type="term" value="F:hydrolase activity, acting on carbon-nitrogen (but not peptide) bonds"/>
    <property type="evidence" value="ECO:0007669"/>
    <property type="project" value="InterPro"/>
</dbReference>
<dbReference type="EC" id="3.4.19.-" evidence="1"/>
<dbReference type="Pfam" id="PF07969">
    <property type="entry name" value="Amidohydro_3"/>
    <property type="match status" value="1"/>
</dbReference>
<organism evidence="7 8">
    <name type="scientific">Alkalicoccus saliphilus</name>
    <dbReference type="NCBI Taxonomy" id="200989"/>
    <lineage>
        <taxon>Bacteria</taxon>
        <taxon>Bacillati</taxon>
        <taxon>Bacillota</taxon>
        <taxon>Bacilli</taxon>
        <taxon>Bacillales</taxon>
        <taxon>Bacillaceae</taxon>
        <taxon>Alkalicoccus</taxon>
    </lineage>
</organism>
<feature type="binding site" evidence="4">
    <location>
        <position position="63"/>
    </location>
    <ligand>
        <name>Zn(2+)</name>
        <dbReference type="ChEBI" id="CHEBI:29105"/>
        <label>1</label>
        <note>catalytic</note>
    </ligand>
</feature>
<comment type="subcellular location">
    <subcellularLocation>
        <location evidence="1">Cytoplasm</location>
    </subcellularLocation>
</comment>
<feature type="binding site" evidence="3">
    <location>
        <begin position="70"/>
        <end position="72"/>
    </location>
    <ligand>
        <name>substrate</name>
    </ligand>
</feature>
<keyword evidence="1 4" id="KW-0862">Zinc</keyword>
<keyword evidence="1" id="KW-0378">Hydrolase</keyword>
<feature type="binding site" evidence="4">
    <location>
        <position position="65"/>
    </location>
    <ligand>
        <name>Zn(2+)</name>
        <dbReference type="ChEBI" id="CHEBI:29105"/>
        <label>1</label>
        <note>catalytic</note>
    </ligand>
</feature>
<evidence type="ECO:0000259" key="5">
    <source>
        <dbReference type="Pfam" id="PF01979"/>
    </source>
</evidence>
<dbReference type="GO" id="GO:0046872">
    <property type="term" value="F:metal ion binding"/>
    <property type="evidence" value="ECO:0007669"/>
    <property type="project" value="UniProtKB-KW"/>
</dbReference>
<dbReference type="SUPFAM" id="SSF51338">
    <property type="entry name" value="Composite domain of metallo-dependent hydrolases"/>
    <property type="match status" value="1"/>
</dbReference>
<feature type="active site" description="Proton acceptor" evidence="2">
    <location>
        <position position="287"/>
    </location>
</feature>
<evidence type="ECO:0000256" key="4">
    <source>
        <dbReference type="PIRSR" id="PIRSR001238-3"/>
    </source>
</evidence>
<feature type="binding site" evidence="3">
    <location>
        <position position="291"/>
    </location>
    <ligand>
        <name>substrate</name>
    </ligand>
</feature>
<dbReference type="Gene3D" id="3.20.20.140">
    <property type="entry name" value="Metal-dependent hydrolases"/>
    <property type="match status" value="1"/>
</dbReference>
<keyword evidence="1 4" id="KW-0479">Metal-binding</keyword>
<keyword evidence="1" id="KW-0482">Metalloprotease</keyword>
<dbReference type="GO" id="GO:0006508">
    <property type="term" value="P:proteolysis"/>
    <property type="evidence" value="ECO:0007669"/>
    <property type="project" value="UniProtKB-KW"/>
</dbReference>
<dbReference type="Pfam" id="PF01979">
    <property type="entry name" value="Amidohydro_1"/>
    <property type="match status" value="1"/>
</dbReference>
<dbReference type="InterPro" id="IPR050378">
    <property type="entry name" value="Metallo-dep_Hydrolases_sf"/>
</dbReference>
<feature type="binding site" evidence="3">
    <location>
        <position position="101"/>
    </location>
    <ligand>
        <name>substrate</name>
    </ligand>
</feature>
<dbReference type="InterPro" id="IPR032466">
    <property type="entry name" value="Metal_Hydrolase"/>
</dbReference>
<name>A0A2T4U2N7_9BACI</name>
<comment type="similarity">
    <text evidence="1">Belongs to the peptidase M38 family.</text>
</comment>
<dbReference type="InterPro" id="IPR010229">
    <property type="entry name" value="Pept_M38_dipep"/>
</dbReference>
<keyword evidence="1" id="KW-0645">Protease</keyword>
<dbReference type="EMBL" id="PZJJ01000039">
    <property type="protein sequence ID" value="PTL37659.1"/>
    <property type="molecule type" value="Genomic_DNA"/>
</dbReference>
<sequence length="390" mass="41235">MYTLIKGAEVYSPEPLGKQDVLLAGSKIAAVGEGIEPPPASAGKTNVVDAKGKMLVPGLIDSHVHIIGGGGEGGPHTRTPELQLSEAVKAGITTVVGVIGTDGMTRSMPELVVKARALETEGISCYCHVGNYHIPVRTVTGKIEDDMMLIDKIIGVGEVAVSDHRSSQPTTEELAKVASQARIGGMLSGKAGIVNVHIGESGSRLDPLLQVVNTTDIPITSFCPTHVNRTEKLFEAGIEFAKRGGIIDFTTSTIPQFLEEGEVKAAAAVRRALAAGVPDDRLTMTSDGQGSLPEFNEKGELTGLTVADVGSLHRALKEAVCLEKVRPEQALKTVTRNPAEMLKLTDKGRVEAGCDADVLLLNDEWETDSLWAGGRCLMKEGEVLVKGTFE</sequence>
<feature type="binding site" evidence="4">
    <location>
        <position position="197"/>
    </location>
    <ligand>
        <name>Zn(2+)</name>
        <dbReference type="ChEBI" id="CHEBI:29105"/>
        <label>2</label>
        <note>catalytic</note>
    </ligand>
</feature>
<evidence type="ECO:0000259" key="6">
    <source>
        <dbReference type="Pfam" id="PF07969"/>
    </source>
</evidence>
<feature type="domain" description="Amidohydrolase 3" evidence="6">
    <location>
        <begin position="47"/>
        <end position="92"/>
    </location>
</feature>
<dbReference type="InterPro" id="IPR013108">
    <property type="entry name" value="Amidohydro_3"/>
</dbReference>
<comment type="function">
    <text evidence="1">Catalyzes the hydrolytic cleavage of a subset of L-isoaspartyl (L-beta-aspartyl) dipeptides. Used to degrade proteins damaged by L-isoaspartyl residues formation.</text>
</comment>
<dbReference type="InterPro" id="IPR006680">
    <property type="entry name" value="Amidohydro-rel"/>
</dbReference>
<evidence type="ECO:0000313" key="7">
    <source>
        <dbReference type="EMBL" id="PTL37659.1"/>
    </source>
</evidence>
<dbReference type="Gene3D" id="2.30.40.10">
    <property type="entry name" value="Urease, subunit C, domain 1"/>
    <property type="match status" value="1"/>
</dbReference>
<evidence type="ECO:0000256" key="1">
    <source>
        <dbReference type="PIRNR" id="PIRNR001238"/>
    </source>
</evidence>
<gene>
    <name evidence="7" type="ORF">C6Y45_15465</name>
</gene>
<dbReference type="Proteomes" id="UP000240509">
    <property type="component" value="Unassembled WGS sequence"/>
</dbReference>
<dbReference type="InterPro" id="IPR011059">
    <property type="entry name" value="Metal-dep_hydrolase_composite"/>
</dbReference>
<accession>A0A2T4U2N7</accession>
<feature type="binding site" evidence="3">
    <location>
        <position position="132"/>
    </location>
    <ligand>
        <name>substrate</name>
    </ligand>
</feature>
<dbReference type="SUPFAM" id="SSF51556">
    <property type="entry name" value="Metallo-dependent hydrolases"/>
    <property type="match status" value="1"/>
</dbReference>
<dbReference type="PIRSF" id="PIRSF001238">
    <property type="entry name" value="IadA"/>
    <property type="match status" value="1"/>
</dbReference>
<evidence type="ECO:0000313" key="8">
    <source>
        <dbReference type="Proteomes" id="UP000240509"/>
    </source>
</evidence>
<comment type="PTM">
    <text evidence="1">Carboxylation allows a single lysine to coordinate two zinc ions.</text>
</comment>
<evidence type="ECO:0000256" key="2">
    <source>
        <dbReference type="PIRSR" id="PIRSR001238-1"/>
    </source>
</evidence>
<dbReference type="GO" id="GO:0005737">
    <property type="term" value="C:cytoplasm"/>
    <property type="evidence" value="ECO:0007669"/>
    <property type="project" value="UniProtKB-SubCell"/>
</dbReference>
<proteinExistence type="inferred from homology"/>
<protein>
    <recommendedName>
        <fullName evidence="1">Isoaspartyl dipeptidase</fullName>
        <ecNumber evidence="1">3.4.19.-</ecNumber>
    </recommendedName>
</protein>
<dbReference type="PANTHER" id="PTHR11647">
    <property type="entry name" value="HYDRANTOINASE/DIHYDROPYRIMIDINASE FAMILY MEMBER"/>
    <property type="match status" value="1"/>
</dbReference>
<feature type="binding site" evidence="3">
    <location>
        <position position="229"/>
    </location>
    <ligand>
        <name>substrate</name>
    </ligand>
</feature>